<accession>A0ABV7JBE5</accession>
<feature type="signal peptide" evidence="1">
    <location>
        <begin position="1"/>
        <end position="21"/>
    </location>
</feature>
<dbReference type="EMBL" id="JBHRTS010000002">
    <property type="protein sequence ID" value="MFC3193401.1"/>
    <property type="molecule type" value="Genomic_DNA"/>
</dbReference>
<keyword evidence="1" id="KW-0732">Signal</keyword>
<feature type="chain" id="PRO_5046162771" description="HEAT repeat domain-containing protein" evidence="1">
    <location>
        <begin position="22"/>
        <end position="372"/>
    </location>
</feature>
<evidence type="ECO:0000313" key="3">
    <source>
        <dbReference type="Proteomes" id="UP001595533"/>
    </source>
</evidence>
<keyword evidence="3" id="KW-1185">Reference proteome</keyword>
<protein>
    <recommendedName>
        <fullName evidence="4">HEAT repeat domain-containing protein</fullName>
    </recommendedName>
</protein>
<organism evidence="2 3">
    <name type="scientific">Marinicella sediminis</name>
    <dbReference type="NCBI Taxonomy" id="1792834"/>
    <lineage>
        <taxon>Bacteria</taxon>
        <taxon>Pseudomonadati</taxon>
        <taxon>Pseudomonadota</taxon>
        <taxon>Gammaproteobacteria</taxon>
        <taxon>Lysobacterales</taxon>
        <taxon>Marinicellaceae</taxon>
        <taxon>Marinicella</taxon>
    </lineage>
</organism>
<evidence type="ECO:0008006" key="4">
    <source>
        <dbReference type="Google" id="ProtNLM"/>
    </source>
</evidence>
<dbReference type="RefSeq" id="WP_077410114.1">
    <property type="nucleotide sequence ID" value="NZ_JBHRTS010000002.1"/>
</dbReference>
<comment type="caution">
    <text evidence="2">The sequence shown here is derived from an EMBL/GenBank/DDBJ whole genome shotgun (WGS) entry which is preliminary data.</text>
</comment>
<evidence type="ECO:0000313" key="2">
    <source>
        <dbReference type="EMBL" id="MFC3193401.1"/>
    </source>
</evidence>
<reference evidence="3" key="1">
    <citation type="journal article" date="2019" name="Int. J. Syst. Evol. Microbiol.">
        <title>The Global Catalogue of Microorganisms (GCM) 10K type strain sequencing project: providing services to taxonomists for standard genome sequencing and annotation.</title>
        <authorList>
            <consortium name="The Broad Institute Genomics Platform"/>
            <consortium name="The Broad Institute Genome Sequencing Center for Infectious Disease"/>
            <person name="Wu L."/>
            <person name="Ma J."/>
        </authorList>
    </citation>
    <scope>NUCLEOTIDE SEQUENCE [LARGE SCALE GENOMIC DNA]</scope>
    <source>
        <strain evidence="3">KCTC 42953</strain>
    </source>
</reference>
<dbReference type="Proteomes" id="UP001595533">
    <property type="component" value="Unassembled WGS sequence"/>
</dbReference>
<proteinExistence type="predicted"/>
<name>A0ABV7JBE5_9GAMM</name>
<evidence type="ECO:0000256" key="1">
    <source>
        <dbReference type="SAM" id="SignalP"/>
    </source>
</evidence>
<sequence length="372" mass="42654">MKQFGMFSFLGLIFVSAGLLATELNNDHETQNSAEYQAWRYDMYRSLQNHDDINVRITVAGVLDDAYDLINNQVVDRHEIDEVTLLNLIQQGIKDPQASWQSLMIIRRLCQSDTYKESCDASFIDDRLISLRPHDFSSYLWLLNRAYQEEEEKTIVVTLERMSETSQASFLFQIDDPIRAAMAAYVMTHPIPDALPEMVDAAEKQQVNLEQLLLSMELMMLKLSGNHMLIGYEFRPLTELCNGDRLWLAACETIGDVLLHNSDSFIYQTIGQNLHNLVYSTQGRTEELDVLELQGKNRNQKIMCLSKVMEPAWEYTLTDIKYLDALTNSQHEGKTMEALAQLSYHYLLQTKPDQAVDPATCGLPYQKNTEEG</sequence>
<gene>
    <name evidence="2" type="ORF">ACFODZ_03990</name>
</gene>